<feature type="transmembrane region" description="Helical" evidence="8">
    <location>
        <begin position="288"/>
        <end position="305"/>
    </location>
</feature>
<comment type="caution">
    <text evidence="10">The sequence shown here is derived from an EMBL/GenBank/DDBJ whole genome shotgun (WGS) entry which is preliminary data.</text>
</comment>
<keyword evidence="2" id="KW-1003">Cell membrane</keyword>
<evidence type="ECO:0000256" key="2">
    <source>
        <dbReference type="ARBA" id="ARBA00022475"/>
    </source>
</evidence>
<feature type="domain" description="Glycosyltransferase RgtA/B/C/D-like" evidence="9">
    <location>
        <begin position="66"/>
        <end position="202"/>
    </location>
</feature>
<evidence type="ECO:0000256" key="6">
    <source>
        <dbReference type="ARBA" id="ARBA00022989"/>
    </source>
</evidence>
<dbReference type="Pfam" id="PF13231">
    <property type="entry name" value="PMT_2"/>
    <property type="match status" value="1"/>
</dbReference>
<dbReference type="EMBL" id="PEXE01000004">
    <property type="protein sequence ID" value="PIU28860.1"/>
    <property type="molecule type" value="Genomic_DNA"/>
</dbReference>
<sequence length="510" mass="57698">MKKFLEEWRWTIVAGLGIFLLALGIRIYNLTILPVFVDEAIYIRWAQVMGAEPTLRFLPLSDGKQPLFMWILMFYVRRLADPLFAGRILSVASGIGTMLGIFAVSYLLFRNKFVSLFSTILYALSPITLFFDRLALVDSLLAMLGIWILFFGILTAKRRRLDLAMITGFLLGAALLTKSPAIFFVLLLPAAGIFLKKPKDLLKLGLLLLVTYGIGYAMYNILRLGPNFNLISSRNRDYVLPFSRLWTNFRDPFIPHLKDVFLKWLPKIGPWPVLMLIAIGLLTTARKHWREIIFLGSWFIIPILIQSEFAKVFTARYILFTLPPLFIIAGAVFTAPRVVLAKWGWVFIILFAITSLKFDYLLLTDPARADLPRSERSGYLEEWTAGDGIREIADFLKHQSLAINHQKIVVGTEGYFGTLPDGLQMYLNENPEIVVIGVGISIKEIPVGLLASKKAGNPTFLVVNKSRLGTDPDKLGLTLLAAYPKALRPPGDREFFLKGPQEILYFFELK</sequence>
<feature type="transmembrane region" description="Helical" evidence="8">
    <location>
        <begin position="88"/>
        <end position="109"/>
    </location>
</feature>
<accession>A0A2M6YFD0</accession>
<keyword evidence="4" id="KW-0808">Transferase</keyword>
<evidence type="ECO:0000256" key="3">
    <source>
        <dbReference type="ARBA" id="ARBA00022676"/>
    </source>
</evidence>
<comment type="subcellular location">
    <subcellularLocation>
        <location evidence="1">Cell membrane</location>
        <topology evidence="1">Multi-pass membrane protein</topology>
    </subcellularLocation>
</comment>
<proteinExistence type="predicted"/>
<name>A0A2M6YFD0_9BACT</name>
<dbReference type="PANTHER" id="PTHR33908:SF11">
    <property type="entry name" value="MEMBRANE PROTEIN"/>
    <property type="match status" value="1"/>
</dbReference>
<dbReference type="GO" id="GO:0005886">
    <property type="term" value="C:plasma membrane"/>
    <property type="evidence" value="ECO:0007669"/>
    <property type="project" value="UniProtKB-SubCell"/>
</dbReference>
<keyword evidence="5 8" id="KW-0812">Transmembrane</keyword>
<dbReference type="GO" id="GO:0016763">
    <property type="term" value="F:pentosyltransferase activity"/>
    <property type="evidence" value="ECO:0007669"/>
    <property type="project" value="TreeGrafter"/>
</dbReference>
<feature type="transmembrane region" description="Helical" evidence="8">
    <location>
        <begin position="201"/>
        <end position="222"/>
    </location>
</feature>
<evidence type="ECO:0000256" key="8">
    <source>
        <dbReference type="SAM" id="Phobius"/>
    </source>
</evidence>
<keyword evidence="3" id="KW-0328">Glycosyltransferase</keyword>
<feature type="transmembrane region" description="Helical" evidence="8">
    <location>
        <begin position="168"/>
        <end position="195"/>
    </location>
</feature>
<evidence type="ECO:0000256" key="4">
    <source>
        <dbReference type="ARBA" id="ARBA00022679"/>
    </source>
</evidence>
<feature type="transmembrane region" description="Helical" evidence="8">
    <location>
        <begin position="134"/>
        <end position="156"/>
    </location>
</feature>
<feature type="transmembrane region" description="Helical" evidence="8">
    <location>
        <begin position="12"/>
        <end position="37"/>
    </location>
</feature>
<gene>
    <name evidence="10" type="ORF">COT08_00160</name>
</gene>
<evidence type="ECO:0000256" key="1">
    <source>
        <dbReference type="ARBA" id="ARBA00004651"/>
    </source>
</evidence>
<dbReference type="InterPro" id="IPR050297">
    <property type="entry name" value="LipidA_mod_glycosyltrf_83"/>
</dbReference>
<evidence type="ECO:0000256" key="5">
    <source>
        <dbReference type="ARBA" id="ARBA00022692"/>
    </source>
</evidence>
<evidence type="ECO:0000313" key="11">
    <source>
        <dbReference type="Proteomes" id="UP000231669"/>
    </source>
</evidence>
<feature type="transmembrane region" description="Helical" evidence="8">
    <location>
        <begin position="264"/>
        <end position="282"/>
    </location>
</feature>
<dbReference type="Proteomes" id="UP000231669">
    <property type="component" value="Unassembled WGS sequence"/>
</dbReference>
<keyword evidence="6 8" id="KW-1133">Transmembrane helix</keyword>
<protein>
    <recommendedName>
        <fullName evidence="9">Glycosyltransferase RgtA/B/C/D-like domain-containing protein</fullName>
    </recommendedName>
</protein>
<dbReference type="AlphaFoldDB" id="A0A2M6YFD0"/>
<feature type="transmembrane region" description="Helical" evidence="8">
    <location>
        <begin position="317"/>
        <end position="339"/>
    </location>
</feature>
<keyword evidence="7 8" id="KW-0472">Membrane</keyword>
<evidence type="ECO:0000256" key="7">
    <source>
        <dbReference type="ARBA" id="ARBA00023136"/>
    </source>
</evidence>
<evidence type="ECO:0000313" key="10">
    <source>
        <dbReference type="EMBL" id="PIU28860.1"/>
    </source>
</evidence>
<dbReference type="GO" id="GO:0009103">
    <property type="term" value="P:lipopolysaccharide biosynthetic process"/>
    <property type="evidence" value="ECO:0007669"/>
    <property type="project" value="UniProtKB-ARBA"/>
</dbReference>
<reference evidence="11" key="1">
    <citation type="submission" date="2017-09" db="EMBL/GenBank/DDBJ databases">
        <title>Depth-based differentiation of microbial function through sediment-hosted aquifers and enrichment of novel symbionts in the deep terrestrial subsurface.</title>
        <authorList>
            <person name="Probst A.J."/>
            <person name="Ladd B."/>
            <person name="Jarett J.K."/>
            <person name="Geller-Mcgrath D.E."/>
            <person name="Sieber C.M.K."/>
            <person name="Emerson J.B."/>
            <person name="Anantharaman K."/>
            <person name="Thomas B.C."/>
            <person name="Malmstrom R."/>
            <person name="Stieglmeier M."/>
            <person name="Klingl A."/>
            <person name="Woyke T."/>
            <person name="Ryan C.M."/>
            <person name="Banfield J.F."/>
        </authorList>
    </citation>
    <scope>NUCLEOTIDE SEQUENCE [LARGE SCALE GENOMIC DNA]</scope>
</reference>
<dbReference type="InterPro" id="IPR038731">
    <property type="entry name" value="RgtA/B/C-like"/>
</dbReference>
<organism evidence="10 11">
    <name type="scientific">Candidatus Woesebacteria bacterium CG07_land_8_20_14_0_80_44_9</name>
    <dbReference type="NCBI Taxonomy" id="1975058"/>
    <lineage>
        <taxon>Bacteria</taxon>
        <taxon>Candidatus Woeseibacteriota</taxon>
    </lineage>
</organism>
<evidence type="ECO:0000259" key="9">
    <source>
        <dbReference type="Pfam" id="PF13231"/>
    </source>
</evidence>
<dbReference type="PANTHER" id="PTHR33908">
    <property type="entry name" value="MANNOSYLTRANSFERASE YKCB-RELATED"/>
    <property type="match status" value="1"/>
</dbReference>
<feature type="transmembrane region" description="Helical" evidence="8">
    <location>
        <begin position="345"/>
        <end position="363"/>
    </location>
</feature>